<dbReference type="STRING" id="1908237.BEN47_14960"/>
<dbReference type="EMBL" id="MDZB01000106">
    <property type="protein sequence ID" value="OGX85413.1"/>
    <property type="molecule type" value="Genomic_DNA"/>
</dbReference>
<evidence type="ECO:0000259" key="1">
    <source>
        <dbReference type="Pfam" id="PF00582"/>
    </source>
</evidence>
<dbReference type="Gene3D" id="3.40.50.620">
    <property type="entry name" value="HUPs"/>
    <property type="match status" value="2"/>
</dbReference>
<dbReference type="Pfam" id="PF00582">
    <property type="entry name" value="Usp"/>
    <property type="match status" value="2"/>
</dbReference>
<dbReference type="OrthoDB" id="878074at2"/>
<accession>A0A1G1T3F6</accession>
<dbReference type="InterPro" id="IPR006016">
    <property type="entry name" value="UspA"/>
</dbReference>
<protein>
    <recommendedName>
        <fullName evidence="1">UspA domain-containing protein</fullName>
    </recommendedName>
</protein>
<comment type="caution">
    <text evidence="2">The sequence shown here is derived from an EMBL/GenBank/DDBJ whole genome shotgun (WGS) entry which is preliminary data.</text>
</comment>
<name>A0A1G1T3F6_9BACT</name>
<reference evidence="2 3" key="1">
    <citation type="submission" date="2016-08" db="EMBL/GenBank/DDBJ databases">
        <title>Hymenobacter coccineus sp. nov., Hymenobacter lapidarius sp. nov. and Hymenobacter glacialis sp. nov., isolated from Antarctic soil.</title>
        <authorList>
            <person name="Sedlacek I."/>
            <person name="Kralova S."/>
            <person name="Kyrova K."/>
            <person name="Maslanova I."/>
            <person name="Stankova E."/>
            <person name="Vrbovska V."/>
            <person name="Nemec M."/>
            <person name="Bartak M."/>
            <person name="Svec P."/>
            <person name="Busse H.-J."/>
            <person name="Pantucek R."/>
        </authorList>
    </citation>
    <scope>NUCLEOTIDE SEQUENCE [LARGE SCALE GENOMIC DNA]</scope>
    <source>
        <strain evidence="2 3">CCM 8643</strain>
    </source>
</reference>
<feature type="domain" description="UspA" evidence="1">
    <location>
        <begin position="4"/>
        <end position="104"/>
    </location>
</feature>
<organism evidence="2 3">
    <name type="scientific">Hymenobacter lapidarius</name>
    <dbReference type="NCBI Taxonomy" id="1908237"/>
    <lineage>
        <taxon>Bacteria</taxon>
        <taxon>Pseudomonadati</taxon>
        <taxon>Bacteroidota</taxon>
        <taxon>Cytophagia</taxon>
        <taxon>Cytophagales</taxon>
        <taxon>Hymenobacteraceae</taxon>
        <taxon>Hymenobacter</taxon>
    </lineage>
</organism>
<gene>
    <name evidence="2" type="ORF">BEN47_14960</name>
</gene>
<dbReference type="AlphaFoldDB" id="A0A1G1T3F6"/>
<proteinExistence type="predicted"/>
<feature type="domain" description="UspA" evidence="1">
    <location>
        <begin position="216"/>
        <end position="271"/>
    </location>
</feature>
<sequence length="281" mass="30033">MKPNLVVLTDSSPAAKQARAYAAVLAAALGAEVHLVHVYPTPPMTSRVAVVLQATNKRYVRQERRALEQLAADFPVPATADTLETGWDEAVQQALNQYRPLLLVAGLTATHGQFDEWLSNRTLPLARETGYPLLLVPAHLPAEALHPPRRLVLAVENRPFALTPQAKELSTVFDALATEIITVTVVPGLEPEGGEQGLLAARQSGLAGMMPRSPLHQVVGAAAAPGILEAGQELSADVVAMIDVGHGWAHKLLVDSVIEQVLREVSVPLLLLSAPKAFLDE</sequence>
<dbReference type="Proteomes" id="UP000176294">
    <property type="component" value="Unassembled WGS sequence"/>
</dbReference>
<keyword evidence="3" id="KW-1185">Reference proteome</keyword>
<evidence type="ECO:0000313" key="2">
    <source>
        <dbReference type="EMBL" id="OGX85413.1"/>
    </source>
</evidence>
<dbReference type="RefSeq" id="WP_070728415.1">
    <property type="nucleotide sequence ID" value="NZ_MDZB01000106.1"/>
</dbReference>
<dbReference type="InterPro" id="IPR014729">
    <property type="entry name" value="Rossmann-like_a/b/a_fold"/>
</dbReference>
<dbReference type="SUPFAM" id="SSF52402">
    <property type="entry name" value="Adenine nucleotide alpha hydrolases-like"/>
    <property type="match status" value="2"/>
</dbReference>
<evidence type="ECO:0000313" key="3">
    <source>
        <dbReference type="Proteomes" id="UP000176294"/>
    </source>
</evidence>